<keyword evidence="2" id="KW-1185">Reference proteome</keyword>
<evidence type="ECO:0000313" key="1">
    <source>
        <dbReference type="EMBL" id="GER48607.1"/>
    </source>
</evidence>
<feature type="non-terminal residue" evidence="1">
    <location>
        <position position="110"/>
    </location>
</feature>
<accession>A0A5A7QW49</accession>
<reference evidence="2" key="1">
    <citation type="journal article" date="2019" name="Curr. Biol.">
        <title>Genome Sequence of Striga asiatica Provides Insight into the Evolution of Plant Parasitism.</title>
        <authorList>
            <person name="Yoshida S."/>
            <person name="Kim S."/>
            <person name="Wafula E.K."/>
            <person name="Tanskanen J."/>
            <person name="Kim Y.M."/>
            <person name="Honaas L."/>
            <person name="Yang Z."/>
            <person name="Spallek T."/>
            <person name="Conn C.E."/>
            <person name="Ichihashi Y."/>
            <person name="Cheong K."/>
            <person name="Cui S."/>
            <person name="Der J.P."/>
            <person name="Gundlach H."/>
            <person name="Jiao Y."/>
            <person name="Hori C."/>
            <person name="Ishida J.K."/>
            <person name="Kasahara H."/>
            <person name="Kiba T."/>
            <person name="Kim M.S."/>
            <person name="Koo N."/>
            <person name="Laohavisit A."/>
            <person name="Lee Y.H."/>
            <person name="Lumba S."/>
            <person name="McCourt P."/>
            <person name="Mortimer J.C."/>
            <person name="Mutuku J.M."/>
            <person name="Nomura T."/>
            <person name="Sasaki-Sekimoto Y."/>
            <person name="Seto Y."/>
            <person name="Wang Y."/>
            <person name="Wakatake T."/>
            <person name="Sakakibara H."/>
            <person name="Demura T."/>
            <person name="Yamaguchi S."/>
            <person name="Yoneyama K."/>
            <person name="Manabe R.I."/>
            <person name="Nelson D.C."/>
            <person name="Schulman A.H."/>
            <person name="Timko M.P."/>
            <person name="dePamphilis C.W."/>
            <person name="Choi D."/>
            <person name="Shirasu K."/>
        </authorList>
    </citation>
    <scope>NUCLEOTIDE SEQUENCE [LARGE SCALE GENOMIC DNA]</scope>
    <source>
        <strain evidence="2">cv. UVA1</strain>
    </source>
</reference>
<evidence type="ECO:0000313" key="2">
    <source>
        <dbReference type="Proteomes" id="UP000325081"/>
    </source>
</evidence>
<name>A0A5A7QW49_STRAF</name>
<proteinExistence type="predicted"/>
<dbReference type="Proteomes" id="UP000325081">
    <property type="component" value="Unassembled WGS sequence"/>
</dbReference>
<organism evidence="1 2">
    <name type="scientific">Striga asiatica</name>
    <name type="common">Asiatic witchweed</name>
    <name type="synonym">Buchnera asiatica</name>
    <dbReference type="NCBI Taxonomy" id="4170"/>
    <lineage>
        <taxon>Eukaryota</taxon>
        <taxon>Viridiplantae</taxon>
        <taxon>Streptophyta</taxon>
        <taxon>Embryophyta</taxon>
        <taxon>Tracheophyta</taxon>
        <taxon>Spermatophyta</taxon>
        <taxon>Magnoliopsida</taxon>
        <taxon>eudicotyledons</taxon>
        <taxon>Gunneridae</taxon>
        <taxon>Pentapetalae</taxon>
        <taxon>asterids</taxon>
        <taxon>lamiids</taxon>
        <taxon>Lamiales</taxon>
        <taxon>Orobanchaceae</taxon>
        <taxon>Buchnereae</taxon>
        <taxon>Striga</taxon>
    </lineage>
</organism>
<sequence>MQICEVLEGIFIQTSTRYLDLPWENAYQNEWSTRLWCDPWIPNSTTSLPMTGSEVTRRLTYWVGDLLEDEGRTWNDEFLADFYETDRINIKKINSLNPTLIDRWTWVFYE</sequence>
<gene>
    <name evidence="1" type="ORF">STAS_25777</name>
</gene>
<dbReference type="EMBL" id="BKCP01008292">
    <property type="protein sequence ID" value="GER48607.1"/>
    <property type="molecule type" value="Genomic_DNA"/>
</dbReference>
<dbReference type="AlphaFoldDB" id="A0A5A7QW49"/>
<dbReference type="OrthoDB" id="1423337at2759"/>
<protein>
    <submittedName>
        <fullName evidence="1">Ribonuclease H-like superfamily protein</fullName>
    </submittedName>
</protein>
<comment type="caution">
    <text evidence="1">The sequence shown here is derived from an EMBL/GenBank/DDBJ whole genome shotgun (WGS) entry which is preliminary data.</text>
</comment>